<protein>
    <submittedName>
        <fullName evidence="2">Uncharacterized protein</fullName>
    </submittedName>
</protein>
<feature type="compositionally biased region" description="Polar residues" evidence="1">
    <location>
        <begin position="144"/>
        <end position="159"/>
    </location>
</feature>
<evidence type="ECO:0000256" key="1">
    <source>
        <dbReference type="SAM" id="MobiDB-lite"/>
    </source>
</evidence>
<evidence type="ECO:0000313" key="3">
    <source>
        <dbReference type="Proteomes" id="UP000654075"/>
    </source>
</evidence>
<feature type="region of interest" description="Disordered" evidence="1">
    <location>
        <begin position="1"/>
        <end position="71"/>
    </location>
</feature>
<feature type="compositionally biased region" description="Low complexity" evidence="1">
    <location>
        <begin position="32"/>
        <end position="41"/>
    </location>
</feature>
<organism evidence="2 3">
    <name type="scientific">Polarella glacialis</name>
    <name type="common">Dinoflagellate</name>
    <dbReference type="NCBI Taxonomy" id="89957"/>
    <lineage>
        <taxon>Eukaryota</taxon>
        <taxon>Sar</taxon>
        <taxon>Alveolata</taxon>
        <taxon>Dinophyceae</taxon>
        <taxon>Suessiales</taxon>
        <taxon>Suessiaceae</taxon>
        <taxon>Polarella</taxon>
    </lineage>
</organism>
<feature type="compositionally biased region" description="Low complexity" evidence="1">
    <location>
        <begin position="114"/>
        <end position="141"/>
    </location>
</feature>
<gene>
    <name evidence="2" type="ORF">PGLA1383_LOCUS39112</name>
</gene>
<name>A0A813GBL8_POLGL</name>
<dbReference type="OrthoDB" id="10631294at2759"/>
<feature type="compositionally biased region" description="Acidic residues" evidence="1">
    <location>
        <begin position="22"/>
        <end position="31"/>
    </location>
</feature>
<proteinExistence type="predicted"/>
<comment type="caution">
    <text evidence="2">The sequence shown here is derived from an EMBL/GenBank/DDBJ whole genome shotgun (WGS) entry which is preliminary data.</text>
</comment>
<dbReference type="EMBL" id="CAJNNV010027776">
    <property type="protein sequence ID" value="CAE8621593.1"/>
    <property type="molecule type" value="Genomic_DNA"/>
</dbReference>
<feature type="compositionally biased region" description="Polar residues" evidence="1">
    <location>
        <begin position="11"/>
        <end position="21"/>
    </location>
</feature>
<feature type="region of interest" description="Disordered" evidence="1">
    <location>
        <begin position="114"/>
        <end position="162"/>
    </location>
</feature>
<sequence length="1415" mass="152549">MVLPSVVGHQSGRSPDSSPDWSTDEDQELLELAEQAAARARSPAVPSKPQIVADEARSRSPAAPSKPQIVSGTDGSCFGLDKWCALASVVVFVLGFTMGSTLSMPTVVMSLRANPPAASSAPTASSAATGSTEARGSTAAAMLASTNSDRTGSMLTRNPSIPRRKAPCPPFIAVNAWKGRIGNHLHQVVHAIIAAELCGINSVRFPPHATKRSPYQNQDGLLDAPLELRLPGADLHDSLKIPEQCPIGTIHNWYHAHCNNISAQEYRRVMLEYVRPMLGSELSGCIANQTRIEEDLLTVHLRAEDVSSYPAYYWGQPPCSMYEHILAGGKYASVLLVKSRNGGHPCSLWFQSYSKKHNISLRVQATTVVNDLCALARARHLVLSFSSFSVSAALMNREVKTLYRRRDSSWTKLLHAIINCDMWPGASLSEYDTGATEFKRDNAQEAGKYLTDFPLTSLAGPFLCSAAPRALAEEVNADAQVAAQEPFQGHGLPFPLPLLGGITLFFVYGCEPSKDIDMKLRFFIATASYLATGAAQSVGSVAWNQGKTSLTESCTSELDTRGYGLEVCNGPWTDKDFCDMHDATSSVDNLLSSCMAFCGESNIPLLIGVQTSYGFSLESMDRVCLGDQGPDGQRTGLLGDYEKGLMAECKERSEAIEEIKEKMAHLVAAVDAMKLEQVRFRAALQLKMKDFVTAISSKRFELAMQATKDKIGLYTKFLEAHMKDTLFANSEDRARMLESVKAIGVMGDELRQTMEKNMPLLAGYAERCGHPVLATSEYQGGGKYLLDLCFQDKALCIDNPESQHIGCCCGAVPAAGSFSIPAEPDGRRLQAARSHSTSSPSSGMDLCAEAEVVGKERMDSLRAELNETEIGRRLLGDFEAKLAQYYPEYFGRCAPEIGRRLREDDSPSWFERIAMKAEEALGIKHQPKVQKLHCEPPTGKFQDPEGTEETMKTAFWSQTEVDTCDELRTSHDTEVKTQDLADVCSDFCGSESVPMLIGSVAFGFNKSAMDSVCVDSSMMKTDEPKVKQCLIEATAMNAVEVKVAAAAASLMSLESAKFFYEASVRAMIPEMRDIINAESQKRERYADVGAKVTNLEKVLNRTMKSVTGNSAAAISLETALLAMGEKAAEVQETLHTALADFTHFIQDCDELFTGKGAAEEYLLDMCSQTSLECVEEDVSRHVGCCCGYYPLLSVGKPYVSLQHTIPGISASELSDTDGKARVHEHDDFETHHPRRLQAEEDFSICGSAYRTALPLLQATEEKIKKLGQERLLQTHLAQLSEKYPGYAFCEAGLAVAAAGVAGAGTLGQIVESAEAEVQAAAAGVEAGLAEASAGVEAGVVAGVESGAVLLASKENETDSSAGALSSQLIGQAAVGVAVVAFLWAFVSQVRLPAPSAVGLAEPMLPGNAAREAAGP</sequence>
<reference evidence="2" key="1">
    <citation type="submission" date="2021-02" db="EMBL/GenBank/DDBJ databases">
        <authorList>
            <person name="Dougan E. K."/>
            <person name="Rhodes N."/>
            <person name="Thang M."/>
            <person name="Chan C."/>
        </authorList>
    </citation>
    <scope>NUCLEOTIDE SEQUENCE</scope>
</reference>
<keyword evidence="3" id="KW-1185">Reference proteome</keyword>
<dbReference type="Proteomes" id="UP000654075">
    <property type="component" value="Unassembled WGS sequence"/>
</dbReference>
<accession>A0A813GBL8</accession>
<evidence type="ECO:0000313" key="2">
    <source>
        <dbReference type="EMBL" id="CAE8621593.1"/>
    </source>
</evidence>